<dbReference type="Gene3D" id="3.40.50.150">
    <property type="entry name" value="Vaccinia Virus protein VP39"/>
    <property type="match status" value="1"/>
</dbReference>
<dbReference type="InterPro" id="IPR002935">
    <property type="entry name" value="SAM_O-MeTrfase"/>
</dbReference>
<dbReference type="PROSITE" id="PS51682">
    <property type="entry name" value="SAM_OMT_I"/>
    <property type="match status" value="1"/>
</dbReference>
<dbReference type="Pfam" id="PF01596">
    <property type="entry name" value="Methyltransf_3"/>
    <property type="match status" value="1"/>
</dbReference>
<keyword evidence="2 4" id="KW-0808">Transferase</keyword>
<keyword evidence="1 4" id="KW-0489">Methyltransferase</keyword>
<gene>
    <name evidence="4" type="ORF">HRU87_05050</name>
</gene>
<dbReference type="KEGG" id="aqg:HRU87_05050"/>
<dbReference type="PANTHER" id="PTHR43167:SF1">
    <property type="entry name" value="PUTATIVE (AFU_ORTHOLOGUE AFUA_6G01830)-RELATED"/>
    <property type="match status" value="1"/>
</dbReference>
<evidence type="ECO:0000256" key="3">
    <source>
        <dbReference type="ARBA" id="ARBA00022691"/>
    </source>
</evidence>
<dbReference type="RefSeq" id="WP_173493842.1">
    <property type="nucleotide sequence ID" value="NZ_CP054056.1"/>
</dbReference>
<reference evidence="4 5" key="1">
    <citation type="submission" date="2020-05" db="EMBL/GenBank/DDBJ databases">
        <title>Aquirufa sp. strain 15G-AUS-rot a new Aquirufa species.</title>
        <authorList>
            <person name="Pitt A."/>
            <person name="Hahn M.W."/>
        </authorList>
    </citation>
    <scope>NUCLEOTIDE SEQUENCE [LARGE SCALE GENOMIC DNA]</scope>
    <source>
        <strain evidence="4 5">15G-AUS-rot</strain>
    </source>
</reference>
<dbReference type="AlphaFoldDB" id="A0A7D4PZ90"/>
<dbReference type="InterPro" id="IPR029063">
    <property type="entry name" value="SAM-dependent_MTases_sf"/>
</dbReference>
<protein>
    <submittedName>
        <fullName evidence="4">Class I SAM-dependent methyltransferase</fullName>
    </submittedName>
</protein>
<evidence type="ECO:0000256" key="1">
    <source>
        <dbReference type="ARBA" id="ARBA00022603"/>
    </source>
</evidence>
<proteinExistence type="predicted"/>
<dbReference type="Proteomes" id="UP000501003">
    <property type="component" value="Chromosome"/>
</dbReference>
<dbReference type="GO" id="GO:0008171">
    <property type="term" value="F:O-methyltransferase activity"/>
    <property type="evidence" value="ECO:0007669"/>
    <property type="project" value="InterPro"/>
</dbReference>
<keyword evidence="3" id="KW-0949">S-adenosyl-L-methionine</keyword>
<name>A0A7D4PZ90_9MICO</name>
<dbReference type="SUPFAM" id="SSF53335">
    <property type="entry name" value="S-adenosyl-L-methionine-dependent methyltransferases"/>
    <property type="match status" value="1"/>
</dbReference>
<evidence type="ECO:0000313" key="4">
    <source>
        <dbReference type="EMBL" id="QKJ25545.1"/>
    </source>
</evidence>
<dbReference type="CDD" id="cd02440">
    <property type="entry name" value="AdoMet_MTases"/>
    <property type="match status" value="1"/>
</dbReference>
<keyword evidence="5" id="KW-1185">Reference proteome</keyword>
<sequence length="208" mass="22174">MIDKISSWKFAEDYVVEPQHIAAARHHAEQLGVESVTQATGNQLALLAAISKAKNIVEAGTGAGVSSLWLLSASKDSVLTTIDNEPEYQNVARKNFLASEIPAARIRVITGKAKAVMGNMADGAYDLVFLDIDPLDLEELLPTAVSLLKPGGTLLLAHALWRDRVPNPTLRDDETSALRASLRNFGDGDGFIASVSLIGDGLLMVAKA</sequence>
<dbReference type="EMBL" id="CP054056">
    <property type="protein sequence ID" value="QKJ25545.1"/>
    <property type="molecule type" value="Genomic_DNA"/>
</dbReference>
<dbReference type="GO" id="GO:0032259">
    <property type="term" value="P:methylation"/>
    <property type="evidence" value="ECO:0007669"/>
    <property type="project" value="UniProtKB-KW"/>
</dbReference>
<organism evidence="4 5">
    <name type="scientific">Aquiluna borgnonia</name>
    <dbReference type="NCBI Taxonomy" id="2499157"/>
    <lineage>
        <taxon>Bacteria</taxon>
        <taxon>Bacillati</taxon>
        <taxon>Actinomycetota</taxon>
        <taxon>Actinomycetes</taxon>
        <taxon>Micrococcales</taxon>
        <taxon>Microbacteriaceae</taxon>
        <taxon>Luna cluster</taxon>
        <taxon>Luna-1 subcluster</taxon>
        <taxon>Aquiluna</taxon>
    </lineage>
</organism>
<dbReference type="PANTHER" id="PTHR43167">
    <property type="entry name" value="PUTATIVE (AFU_ORTHOLOGUE AFUA_6G01830)-RELATED"/>
    <property type="match status" value="1"/>
</dbReference>
<evidence type="ECO:0000313" key="5">
    <source>
        <dbReference type="Proteomes" id="UP000501003"/>
    </source>
</evidence>
<accession>A0A7D4PZ90</accession>
<evidence type="ECO:0000256" key="2">
    <source>
        <dbReference type="ARBA" id="ARBA00022679"/>
    </source>
</evidence>